<accession>A0A6J4VB07</accession>
<dbReference type="SUPFAM" id="SSF56266">
    <property type="entry name" value="DmpA/ArgJ-like"/>
    <property type="match status" value="1"/>
</dbReference>
<dbReference type="EMBL" id="CADCWP010000123">
    <property type="protein sequence ID" value="CAA9571150.1"/>
    <property type="molecule type" value="Genomic_DNA"/>
</dbReference>
<reference evidence="2" key="1">
    <citation type="submission" date="2020-02" db="EMBL/GenBank/DDBJ databases">
        <authorList>
            <person name="Meier V. D."/>
        </authorList>
    </citation>
    <scope>NUCLEOTIDE SEQUENCE</scope>
    <source>
        <strain evidence="2">AVDCRST_MAG86</strain>
    </source>
</reference>
<comment type="similarity">
    <text evidence="1">Belongs to the peptidase S58 family.</text>
</comment>
<dbReference type="AlphaFoldDB" id="A0A6J4VB07"/>
<dbReference type="Pfam" id="PF03576">
    <property type="entry name" value="Peptidase_S58"/>
    <property type="match status" value="1"/>
</dbReference>
<dbReference type="CDD" id="cd02252">
    <property type="entry name" value="nylC_like"/>
    <property type="match status" value="1"/>
</dbReference>
<dbReference type="InterPro" id="IPR005321">
    <property type="entry name" value="Peptidase_S58_DmpA"/>
</dbReference>
<evidence type="ECO:0000256" key="1">
    <source>
        <dbReference type="ARBA" id="ARBA00007068"/>
    </source>
</evidence>
<dbReference type="Gene3D" id="3.60.70.12">
    <property type="entry name" value="L-amino peptidase D-ALA esterase/amidase"/>
    <property type="match status" value="1"/>
</dbReference>
<dbReference type="InterPro" id="IPR016117">
    <property type="entry name" value="ArgJ-like_dom_sf"/>
</dbReference>
<gene>
    <name evidence="2" type="ORF">AVDCRST_MAG86-1671</name>
</gene>
<sequence>MGLTAVPGLRVGHWQDLRARTGCTVVLCPEEGCVASADVRGGAPGTRETALLEPEKTVQRVHAVMLSGGSAFGLDAAGGVMRWLAEHGRGFPTPFGPVPIVPAAVIFDLGVGDPALRPDAQAGYSACEAANAAPVSQGRVGAGAGATCGKYLGFERAQASGLGSAAVTLAGATVAALSVANPVGDIIDPATGALIAGVEGETRPYLERFLQAASADLTGSNTTLVVVATDAPISKAEAKALAGSAHVGIARVTRPSHTVSDGDTAFCLGTGTGPKLPLMLLSVAVQEVVAEAILAGARASRAA</sequence>
<evidence type="ECO:0000313" key="2">
    <source>
        <dbReference type="EMBL" id="CAA9571150.1"/>
    </source>
</evidence>
<dbReference type="PANTHER" id="PTHR36512">
    <property type="entry name" value="D-AMINOPEPTIDASE"/>
    <property type="match status" value="1"/>
</dbReference>
<dbReference type="GO" id="GO:0004177">
    <property type="term" value="F:aminopeptidase activity"/>
    <property type="evidence" value="ECO:0007669"/>
    <property type="project" value="TreeGrafter"/>
</dbReference>
<dbReference type="PANTHER" id="PTHR36512:SF3">
    <property type="entry name" value="BLR5678 PROTEIN"/>
    <property type="match status" value="1"/>
</dbReference>
<name>A0A6J4VB07_9DEIN</name>
<organism evidence="2">
    <name type="scientific">uncultured Truepera sp</name>
    <dbReference type="NCBI Taxonomy" id="543023"/>
    <lineage>
        <taxon>Bacteria</taxon>
        <taxon>Thermotogati</taxon>
        <taxon>Deinococcota</taxon>
        <taxon>Deinococci</taxon>
        <taxon>Trueperales</taxon>
        <taxon>Trueperaceae</taxon>
        <taxon>Truepera</taxon>
        <taxon>environmental samples</taxon>
    </lineage>
</organism>
<proteinExistence type="inferred from homology"/>
<protein>
    <submittedName>
        <fullName evidence="2">Peptidase S58, DmpA</fullName>
    </submittedName>
</protein>